<evidence type="ECO:0000256" key="1">
    <source>
        <dbReference type="SAM" id="SignalP"/>
    </source>
</evidence>
<comment type="caution">
    <text evidence="4">The sequence shown here is derived from an EMBL/GenBank/DDBJ whole genome shotgun (WGS) entry which is preliminary data.</text>
</comment>
<dbReference type="RefSeq" id="WP_105073207.1">
    <property type="nucleotide sequence ID" value="NZ_PPGH01000034.1"/>
</dbReference>
<proteinExistence type="predicted"/>
<gene>
    <name evidence="4" type="ORF">CXB77_06170</name>
</gene>
<dbReference type="Gene3D" id="3.30.830.10">
    <property type="entry name" value="Metalloenzyme, LuxS/M16 peptidase-like"/>
    <property type="match status" value="2"/>
</dbReference>
<feature type="domain" description="Peptidase M16 C-terminal" evidence="3">
    <location>
        <begin position="195"/>
        <end position="370"/>
    </location>
</feature>
<keyword evidence="1" id="KW-0732">Signal</keyword>
<feature type="signal peptide" evidence="1">
    <location>
        <begin position="1"/>
        <end position="26"/>
    </location>
</feature>
<dbReference type="AlphaFoldDB" id="A0A2S7XS31"/>
<dbReference type="Proteomes" id="UP000239936">
    <property type="component" value="Unassembled WGS sequence"/>
</dbReference>
<evidence type="ECO:0000259" key="2">
    <source>
        <dbReference type="Pfam" id="PF00675"/>
    </source>
</evidence>
<accession>A0A2S7XS31</accession>
<dbReference type="SUPFAM" id="SSF63411">
    <property type="entry name" value="LuxS/MPP-like metallohydrolase"/>
    <property type="match status" value="2"/>
</dbReference>
<feature type="chain" id="PRO_5015449504" evidence="1">
    <location>
        <begin position="27"/>
        <end position="438"/>
    </location>
</feature>
<dbReference type="InterPro" id="IPR011765">
    <property type="entry name" value="Pept_M16_N"/>
</dbReference>
<dbReference type="PANTHER" id="PTHR11851:SF224">
    <property type="entry name" value="PROCESSING PROTEASE"/>
    <property type="match status" value="1"/>
</dbReference>
<reference evidence="4 5" key="1">
    <citation type="submission" date="2018-01" db="EMBL/GenBank/DDBJ databases">
        <title>The complete genome sequence of Chromatium okenii LaCa, a purple sulfur bacterium with a turbulent life.</title>
        <authorList>
            <person name="Luedin S.M."/>
            <person name="Liechti N."/>
            <person name="Storelli N."/>
            <person name="Danza F."/>
            <person name="Wittwer M."/>
            <person name="Pothier J.F."/>
            <person name="Tonolla M.A."/>
        </authorList>
    </citation>
    <scope>NUCLEOTIDE SEQUENCE [LARGE SCALE GENOMIC DNA]</scope>
    <source>
        <strain evidence="4 5">LaCa</strain>
    </source>
</reference>
<name>A0A2S7XS31_9GAMM</name>
<dbReference type="GO" id="GO:0046872">
    <property type="term" value="F:metal ion binding"/>
    <property type="evidence" value="ECO:0007669"/>
    <property type="project" value="InterPro"/>
</dbReference>
<dbReference type="InterPro" id="IPR007863">
    <property type="entry name" value="Peptidase_M16_C"/>
</dbReference>
<keyword evidence="5" id="KW-1185">Reference proteome</keyword>
<organism evidence="4 5">
    <name type="scientific">Chromatium okenii</name>
    <dbReference type="NCBI Taxonomy" id="61644"/>
    <lineage>
        <taxon>Bacteria</taxon>
        <taxon>Pseudomonadati</taxon>
        <taxon>Pseudomonadota</taxon>
        <taxon>Gammaproteobacteria</taxon>
        <taxon>Chromatiales</taxon>
        <taxon>Chromatiaceae</taxon>
        <taxon>Chromatium</taxon>
    </lineage>
</organism>
<protein>
    <submittedName>
        <fullName evidence="4">Peptidase M16</fullName>
    </submittedName>
</protein>
<dbReference type="OrthoDB" id="9811314at2"/>
<feature type="domain" description="Peptidase M16 N-terminal" evidence="2">
    <location>
        <begin position="41"/>
        <end position="182"/>
    </location>
</feature>
<evidence type="ECO:0000313" key="4">
    <source>
        <dbReference type="EMBL" id="PQJ96446.1"/>
    </source>
</evidence>
<dbReference type="InterPro" id="IPR011249">
    <property type="entry name" value="Metalloenz_LuxS/M16"/>
</dbReference>
<dbReference type="Pfam" id="PF05193">
    <property type="entry name" value="Peptidase_M16_C"/>
    <property type="match status" value="1"/>
</dbReference>
<dbReference type="EMBL" id="PPGH01000034">
    <property type="protein sequence ID" value="PQJ96446.1"/>
    <property type="molecule type" value="Genomic_DNA"/>
</dbReference>
<evidence type="ECO:0000313" key="5">
    <source>
        <dbReference type="Proteomes" id="UP000239936"/>
    </source>
</evidence>
<dbReference type="Pfam" id="PF00675">
    <property type="entry name" value="Peptidase_M16"/>
    <property type="match status" value="1"/>
</dbReference>
<evidence type="ECO:0000259" key="3">
    <source>
        <dbReference type="Pfam" id="PF05193"/>
    </source>
</evidence>
<dbReference type="PANTHER" id="PTHR11851">
    <property type="entry name" value="METALLOPROTEASE"/>
    <property type="match status" value="1"/>
</dbReference>
<sequence>MRVNRFFSLPLMGLLALLASVSTAHAMPNIQTWQTPNGARVLFVAAPEIPMLDVKVVFDAGSARDGKLSGLASMTAALLAQGAGEWNADALAERLEQIGASLSSSTDQDTTEWSLRTLTQQPAMDTALETLTTVLTAPTFPSADLERVRQNRLIALRQAEESPEQVAALALSPAIFGDHPYATDPQGTAVTVTALTREELQAFHAHFYQAKNALIAIVGAVDRAGAEAIATRITAGLPTGERAPALPPVAELTASSVKAIPFTATQTTVLVGQPGMRRGDPDYFPLYVGNHILGGSGLVSILMDEIREKRGMSYSVSSAFVPLAQLGGFTLGLQTKNSQANQAQTVLLDTLRRFIETGPTEAQLTAAKKNITGGFPLKIASNSSIVNYLAMIGFYGLPLDHLERFTARVEAVTVEQIRDAFARRIHPDRLAIVTVGGS</sequence>
<dbReference type="InterPro" id="IPR050361">
    <property type="entry name" value="MPP/UQCRC_Complex"/>
</dbReference>